<evidence type="ECO:0008006" key="3">
    <source>
        <dbReference type="Google" id="ProtNLM"/>
    </source>
</evidence>
<gene>
    <name evidence="1" type="ORF">OH76DRAFT_1394996</name>
</gene>
<proteinExistence type="predicted"/>
<dbReference type="OrthoDB" id="2588098at2759"/>
<reference evidence="1 2" key="1">
    <citation type="journal article" date="2018" name="Biotechnol. Biofuels">
        <title>Integrative visual omics of the white-rot fungus Polyporus brumalis exposes the biotechnological potential of its oxidative enzymes for delignifying raw plant biomass.</title>
        <authorList>
            <person name="Miyauchi S."/>
            <person name="Rancon A."/>
            <person name="Drula E."/>
            <person name="Hage H."/>
            <person name="Chaduli D."/>
            <person name="Favel A."/>
            <person name="Grisel S."/>
            <person name="Henrissat B."/>
            <person name="Herpoel-Gimbert I."/>
            <person name="Ruiz-Duenas F.J."/>
            <person name="Chevret D."/>
            <person name="Hainaut M."/>
            <person name="Lin J."/>
            <person name="Wang M."/>
            <person name="Pangilinan J."/>
            <person name="Lipzen A."/>
            <person name="Lesage-Meessen L."/>
            <person name="Navarro D."/>
            <person name="Riley R."/>
            <person name="Grigoriev I.V."/>
            <person name="Zhou S."/>
            <person name="Raouche S."/>
            <person name="Rosso M.N."/>
        </authorList>
    </citation>
    <scope>NUCLEOTIDE SEQUENCE [LARGE SCALE GENOMIC DNA]</scope>
    <source>
        <strain evidence="1 2">BRFM 1820</strain>
    </source>
</reference>
<evidence type="ECO:0000313" key="2">
    <source>
        <dbReference type="Proteomes" id="UP000256964"/>
    </source>
</evidence>
<sequence length="364" mass="41691">MGQYWEFFNLSKRQRMDTNGGPKWGFLQCKQGFLVRCITIPYPSPKLERHLKRLSSTPPAINNKGLLSLPDDVLLVLLELPDISLDDLAVLAVTCRRLFELSHKMIKDCNEIRSASWYGCRIVCMGDCALYEDPPPSLLNAEERAIIDAKIAQDEYPGYGGLNLLDYESTCLYRGAFTYIYSFLQKFKSDADREAFEAVVGVAFPPKRTDWVLCNFNKKEYVRASAIAKLSGKPNDAQPFLPRCRLDLGHALLTRICWSNEAPVNTPPKMKMHRGSWVGDRFCITTMERVEDIQEWKDVSSQVVKDLVQIYRKQFGKDWLEEVEGDVPAYDHAEYYWFGSDGDDRVASAGRHTRQRRPSICSLF</sequence>
<dbReference type="Proteomes" id="UP000256964">
    <property type="component" value="Unassembled WGS sequence"/>
</dbReference>
<organism evidence="1 2">
    <name type="scientific">Lentinus brumalis</name>
    <dbReference type="NCBI Taxonomy" id="2498619"/>
    <lineage>
        <taxon>Eukaryota</taxon>
        <taxon>Fungi</taxon>
        <taxon>Dikarya</taxon>
        <taxon>Basidiomycota</taxon>
        <taxon>Agaricomycotina</taxon>
        <taxon>Agaricomycetes</taxon>
        <taxon>Polyporales</taxon>
        <taxon>Polyporaceae</taxon>
        <taxon>Lentinus</taxon>
    </lineage>
</organism>
<dbReference type="EMBL" id="KZ857379">
    <property type="protein sequence ID" value="RDX57212.1"/>
    <property type="molecule type" value="Genomic_DNA"/>
</dbReference>
<name>A0A371DXD1_9APHY</name>
<protein>
    <recommendedName>
        <fullName evidence="3">F-box domain-containing protein</fullName>
    </recommendedName>
</protein>
<keyword evidence="2" id="KW-1185">Reference proteome</keyword>
<dbReference type="AlphaFoldDB" id="A0A371DXD1"/>
<accession>A0A371DXD1</accession>
<evidence type="ECO:0000313" key="1">
    <source>
        <dbReference type="EMBL" id="RDX57212.1"/>
    </source>
</evidence>